<comment type="caution">
    <text evidence="1">The sequence shown here is derived from an EMBL/GenBank/DDBJ whole genome shotgun (WGS) entry which is preliminary data.</text>
</comment>
<reference evidence="1" key="1">
    <citation type="journal article" date="2014" name="Front. Microbiol.">
        <title>High frequency of phylogenetically diverse reductive dehalogenase-homologous genes in deep subseafloor sedimentary metagenomes.</title>
        <authorList>
            <person name="Kawai M."/>
            <person name="Futagami T."/>
            <person name="Toyoda A."/>
            <person name="Takaki Y."/>
            <person name="Nishi S."/>
            <person name="Hori S."/>
            <person name="Arai W."/>
            <person name="Tsubouchi T."/>
            <person name="Morono Y."/>
            <person name="Uchiyama I."/>
            <person name="Ito T."/>
            <person name="Fujiyama A."/>
            <person name="Inagaki F."/>
            <person name="Takami H."/>
        </authorList>
    </citation>
    <scope>NUCLEOTIDE SEQUENCE</scope>
    <source>
        <strain evidence="1">Expedition CK06-06</strain>
    </source>
</reference>
<gene>
    <name evidence="1" type="ORF">S12H4_57799</name>
</gene>
<feature type="non-terminal residue" evidence="1">
    <location>
        <position position="1"/>
    </location>
</feature>
<dbReference type="AlphaFoldDB" id="X1VTY4"/>
<protein>
    <submittedName>
        <fullName evidence="1">Uncharacterized protein</fullName>
    </submittedName>
</protein>
<name>X1VTY4_9ZZZZ</name>
<proteinExistence type="predicted"/>
<evidence type="ECO:0000313" key="1">
    <source>
        <dbReference type="EMBL" id="GAJ24547.1"/>
    </source>
</evidence>
<feature type="non-terminal residue" evidence="1">
    <location>
        <position position="196"/>
    </location>
</feature>
<dbReference type="EMBL" id="BARW01037437">
    <property type="protein sequence ID" value="GAJ24547.1"/>
    <property type="molecule type" value="Genomic_DNA"/>
</dbReference>
<organism evidence="1">
    <name type="scientific">marine sediment metagenome</name>
    <dbReference type="NCBI Taxonomy" id="412755"/>
    <lineage>
        <taxon>unclassified sequences</taxon>
        <taxon>metagenomes</taxon>
        <taxon>ecological metagenomes</taxon>
    </lineage>
</organism>
<accession>X1VTY4</accession>
<sequence>GFTPSTIFKPLLQMLGHFAAHPTDSIRYVLFAHFPGAETAQPSVGKNECNSALTSIDRALKKYVDAVPSTVDIDGFLNNFTMDFGPCYDDLVAQVSKALEDNGIPVGEIETLAYPNVINIIAGISILHDPAKRQITRKQFIDQLNGINILFQCPVYGGQCGITLVLPNGRLCGLCTWKVGKEHISDTVSWMGSKMA</sequence>